<sequence length="161" mass="17621">MTTETTTYKCPARKCGKPAERVGDQIVCKALHLWRLTEVELVCPRCTLRTHHIQVKTGLVACVACSKAWRPDRVKAVKAVDKVKTVDDIQAGLVDGGPACARIMRAVDEAAGHLLGREPGRLPGQFPPDWLAEAVFHGETSLDEIVGRFRRNLVAGGVQKE</sequence>
<organism evidence="1">
    <name type="scientific">marine sediment metagenome</name>
    <dbReference type="NCBI Taxonomy" id="412755"/>
    <lineage>
        <taxon>unclassified sequences</taxon>
        <taxon>metagenomes</taxon>
        <taxon>ecological metagenomes</taxon>
    </lineage>
</organism>
<evidence type="ECO:0000313" key="1">
    <source>
        <dbReference type="EMBL" id="KKN41347.1"/>
    </source>
</evidence>
<dbReference type="EMBL" id="LAZR01001653">
    <property type="protein sequence ID" value="KKN41347.1"/>
    <property type="molecule type" value="Genomic_DNA"/>
</dbReference>
<accession>A0A0F9QWG9</accession>
<protein>
    <submittedName>
        <fullName evidence="1">Uncharacterized protein</fullName>
    </submittedName>
</protein>
<comment type="caution">
    <text evidence="1">The sequence shown here is derived from an EMBL/GenBank/DDBJ whole genome shotgun (WGS) entry which is preliminary data.</text>
</comment>
<name>A0A0F9QWG9_9ZZZZ</name>
<reference evidence="1" key="1">
    <citation type="journal article" date="2015" name="Nature">
        <title>Complex archaea that bridge the gap between prokaryotes and eukaryotes.</title>
        <authorList>
            <person name="Spang A."/>
            <person name="Saw J.H."/>
            <person name="Jorgensen S.L."/>
            <person name="Zaremba-Niedzwiedzka K."/>
            <person name="Martijn J."/>
            <person name="Lind A.E."/>
            <person name="van Eijk R."/>
            <person name="Schleper C."/>
            <person name="Guy L."/>
            <person name="Ettema T.J."/>
        </authorList>
    </citation>
    <scope>NUCLEOTIDE SEQUENCE</scope>
</reference>
<dbReference type="AlphaFoldDB" id="A0A0F9QWG9"/>
<gene>
    <name evidence="1" type="ORF">LCGC14_0724290</name>
</gene>
<proteinExistence type="predicted"/>